<dbReference type="Proteomes" id="UP000011721">
    <property type="component" value="Chromosome"/>
</dbReference>
<reference evidence="3" key="1">
    <citation type="journal article" date="2013" name="Stand. Genomic Sci.">
        <title>Complete genome sequence of Desulfocapsa sulfexigens, a marine deltaproteobacterium specialized in disproportionating inorganic sulfur compounds.</title>
        <authorList>
            <person name="Finster K.W."/>
            <person name="Kjeldsen K.U."/>
            <person name="Kube M."/>
            <person name="Reinhardt R."/>
            <person name="Mussmann M."/>
            <person name="Amann R."/>
            <person name="Schreiber L."/>
        </authorList>
    </citation>
    <scope>NUCLEOTIDE SEQUENCE [LARGE SCALE GENOMIC DNA]</scope>
    <source>
        <strain evidence="3">DSM 10523 / SB164P1</strain>
    </source>
</reference>
<dbReference type="eggNOG" id="COG4866">
    <property type="taxonomic scope" value="Bacteria"/>
</dbReference>
<dbReference type="AlphaFoldDB" id="M1PPD9"/>
<keyword evidence="3" id="KW-1185">Reference proteome</keyword>
<dbReference type="HOGENOM" id="CLU_911306_0_0_7"/>
<dbReference type="InterPro" id="IPR016181">
    <property type="entry name" value="Acyl_CoA_acyltransferase"/>
</dbReference>
<name>M1PPD9_DESSD</name>
<sequence length="305" mass="35597">MDQEKTGALSGLRHFGLTDFQLYKEALAQVNRICWHQYFPYLYFRYGDLLISEIDGSVCLFYKQNRANRDPKLYLYFLPMPMNENVLKLCLERVRTFNNTKRAVIYRVDEQDIEKLEHLGTDVKTFPLEREYVYDPKNYHSLSGTKKHKIRQDVARIRGMDGVEVRAFEEGDVKGCIALMDEWAVIQQNKYEGRVAPRGFARRCVRNSTLFEKKDLFGLVVLIDGTIRSVGFAGEIRPGLANLFITYSDHRYYGLNRFLFYHLMLQLDTYELVNYAGASTPGLEFAKESLRPVLKHGSYRVHVIK</sequence>
<accession>M1PPD9</accession>
<dbReference type="EMBL" id="CP003985">
    <property type="protein sequence ID" value="AGF78291.1"/>
    <property type="molecule type" value="Genomic_DNA"/>
</dbReference>
<dbReference type="InterPro" id="IPR016732">
    <property type="entry name" value="UCP018688"/>
</dbReference>
<proteinExistence type="predicted"/>
<dbReference type="Gene3D" id="3.40.630.30">
    <property type="match status" value="1"/>
</dbReference>
<dbReference type="Pfam" id="PF09924">
    <property type="entry name" value="LPG_synthase_C"/>
    <property type="match status" value="1"/>
</dbReference>
<evidence type="ECO:0000259" key="1">
    <source>
        <dbReference type="Pfam" id="PF09924"/>
    </source>
</evidence>
<evidence type="ECO:0000313" key="3">
    <source>
        <dbReference type="Proteomes" id="UP000011721"/>
    </source>
</evidence>
<protein>
    <recommendedName>
        <fullName evidence="1">Phosphatidylglycerol lysyltransferase C-terminal domain-containing protein</fullName>
    </recommendedName>
</protein>
<dbReference type="InterPro" id="IPR024320">
    <property type="entry name" value="LPG_synthase_C"/>
</dbReference>
<dbReference type="SUPFAM" id="SSF55729">
    <property type="entry name" value="Acyl-CoA N-acyltransferases (Nat)"/>
    <property type="match status" value="1"/>
</dbReference>
<feature type="domain" description="Phosphatidylglycerol lysyltransferase C-terminal" evidence="1">
    <location>
        <begin position="84"/>
        <end position="286"/>
    </location>
</feature>
<organism evidence="2 3">
    <name type="scientific">Desulfocapsa sulfexigens (strain DSM 10523 / SB164P1)</name>
    <dbReference type="NCBI Taxonomy" id="1167006"/>
    <lineage>
        <taxon>Bacteria</taxon>
        <taxon>Pseudomonadati</taxon>
        <taxon>Thermodesulfobacteriota</taxon>
        <taxon>Desulfobulbia</taxon>
        <taxon>Desulfobulbales</taxon>
        <taxon>Desulfocapsaceae</taxon>
        <taxon>Desulfocapsa</taxon>
    </lineage>
</organism>
<evidence type="ECO:0000313" key="2">
    <source>
        <dbReference type="EMBL" id="AGF78291.1"/>
    </source>
</evidence>
<dbReference type="PANTHER" id="PTHR41373:SF1">
    <property type="entry name" value="PHOSPHATIDYLGLYCEROL LYSYLTRANSFERASE C-TERMINAL DOMAIN-CONTAINING PROTEIN"/>
    <property type="match status" value="1"/>
</dbReference>
<gene>
    <name evidence="2" type="ordered locus">UWK_01733</name>
</gene>
<dbReference type="RefSeq" id="WP_015403982.1">
    <property type="nucleotide sequence ID" value="NC_020304.1"/>
</dbReference>
<dbReference type="KEGG" id="dsf:UWK_01733"/>
<dbReference type="PANTHER" id="PTHR41373">
    <property type="entry name" value="DUF2156 DOMAIN-CONTAINING PROTEIN"/>
    <property type="match status" value="1"/>
</dbReference>